<dbReference type="InterPro" id="IPR005821">
    <property type="entry name" value="Ion_trans_dom"/>
</dbReference>
<feature type="region of interest" description="Disordered" evidence="13">
    <location>
        <begin position="492"/>
        <end position="518"/>
    </location>
</feature>
<keyword evidence="9" id="KW-0406">Ion transport</keyword>
<protein>
    <submittedName>
        <fullName evidence="16">Potassium voltage-gated channel protein Shaker-like protein</fullName>
    </submittedName>
</protein>
<feature type="transmembrane region" description="Helical" evidence="14">
    <location>
        <begin position="247"/>
        <end position="267"/>
    </location>
</feature>
<evidence type="ECO:0000256" key="6">
    <source>
        <dbReference type="ARBA" id="ARBA00022882"/>
    </source>
</evidence>
<dbReference type="InterPro" id="IPR011333">
    <property type="entry name" value="SKP1/BTB/POZ_sf"/>
</dbReference>
<feature type="transmembrane region" description="Helical" evidence="14">
    <location>
        <begin position="420"/>
        <end position="440"/>
    </location>
</feature>
<keyword evidence="4 14" id="KW-0812">Transmembrane</keyword>
<evidence type="ECO:0000256" key="1">
    <source>
        <dbReference type="ARBA" id="ARBA00004141"/>
    </source>
</evidence>
<feature type="transmembrane region" description="Helical" evidence="14">
    <location>
        <begin position="358"/>
        <end position="379"/>
    </location>
</feature>
<dbReference type="InterPro" id="IPR028325">
    <property type="entry name" value="VG_K_chnl"/>
</dbReference>
<evidence type="ECO:0000256" key="3">
    <source>
        <dbReference type="ARBA" id="ARBA00022538"/>
    </source>
</evidence>
<feature type="compositionally biased region" description="Basic and acidic residues" evidence="13">
    <location>
        <begin position="502"/>
        <end position="517"/>
    </location>
</feature>
<reference evidence="16 17" key="1">
    <citation type="journal article" date="2018" name="Gigascience">
        <title>Genomes of trombidid mites reveal novel predicted allergens and laterally-transferred genes associated with secondary metabolism.</title>
        <authorList>
            <person name="Dong X."/>
            <person name="Chaisiri K."/>
            <person name="Xia D."/>
            <person name="Armstrong S.D."/>
            <person name="Fang Y."/>
            <person name="Donnelly M.J."/>
            <person name="Kadowaki T."/>
            <person name="McGarry J.W."/>
            <person name="Darby A.C."/>
            <person name="Makepeace B.L."/>
        </authorList>
    </citation>
    <scope>NUCLEOTIDE SEQUENCE [LARGE SCALE GENOMIC DNA]</scope>
    <source>
        <strain evidence="16">UoL-WK</strain>
    </source>
</reference>
<feature type="non-terminal residue" evidence="16">
    <location>
        <position position="1"/>
    </location>
</feature>
<evidence type="ECO:0000313" key="17">
    <source>
        <dbReference type="Proteomes" id="UP000285301"/>
    </source>
</evidence>
<dbReference type="SUPFAM" id="SSF54695">
    <property type="entry name" value="POZ domain"/>
    <property type="match status" value="1"/>
</dbReference>
<keyword evidence="10 14" id="KW-0472">Membrane</keyword>
<keyword evidence="11" id="KW-0325">Glycoprotein</keyword>
<feature type="transmembrane region" description="Helical" evidence="14">
    <location>
        <begin position="196"/>
        <end position="217"/>
    </location>
</feature>
<dbReference type="OrthoDB" id="415460at2759"/>
<dbReference type="PRINTS" id="PR00169">
    <property type="entry name" value="KCHANNEL"/>
</dbReference>
<dbReference type="Gene3D" id="1.20.120.350">
    <property type="entry name" value="Voltage-gated potassium channels. Chain C"/>
    <property type="match status" value="1"/>
</dbReference>
<evidence type="ECO:0000256" key="8">
    <source>
        <dbReference type="ARBA" id="ARBA00022989"/>
    </source>
</evidence>
<dbReference type="AlphaFoldDB" id="A0A443R9J6"/>
<feature type="transmembrane region" description="Helical" evidence="14">
    <location>
        <begin position="279"/>
        <end position="300"/>
    </location>
</feature>
<gene>
    <name evidence="16" type="ORF">B4U79_09125</name>
</gene>
<proteinExistence type="predicted"/>
<feature type="region of interest" description="Disordered" evidence="13">
    <location>
        <begin position="565"/>
        <end position="642"/>
    </location>
</feature>
<dbReference type="Pfam" id="PF00520">
    <property type="entry name" value="Ion_trans"/>
    <property type="match status" value="1"/>
</dbReference>
<dbReference type="Pfam" id="PF02214">
    <property type="entry name" value="BTB_2"/>
    <property type="match status" value="1"/>
</dbReference>
<dbReference type="SUPFAM" id="SSF81324">
    <property type="entry name" value="Voltage-gated potassium channels"/>
    <property type="match status" value="1"/>
</dbReference>
<dbReference type="GO" id="GO:0005251">
    <property type="term" value="F:delayed rectifier potassium channel activity"/>
    <property type="evidence" value="ECO:0007669"/>
    <property type="project" value="TreeGrafter"/>
</dbReference>
<evidence type="ECO:0000259" key="15">
    <source>
        <dbReference type="SMART" id="SM00225"/>
    </source>
</evidence>
<dbReference type="STRING" id="1965070.A0A443R9J6"/>
<keyword evidence="7" id="KW-0630">Potassium</keyword>
<evidence type="ECO:0000256" key="9">
    <source>
        <dbReference type="ARBA" id="ARBA00023065"/>
    </source>
</evidence>
<evidence type="ECO:0000256" key="2">
    <source>
        <dbReference type="ARBA" id="ARBA00022448"/>
    </source>
</evidence>
<dbReference type="InterPro" id="IPR027359">
    <property type="entry name" value="Volt_channel_dom_sf"/>
</dbReference>
<sequence length="658" mass="74882">LKKIQEDRIQEAFFKSLPKLGHAETDLQVGGSASGTKATHGGPPKESIPLPTPFESFEHDHDLCERVVINVSGLRFETQLRTLHAFPETLLGDPRRRIRYYDTYRNEYFFDRSRTCFDAILYYYQSGGRLRRPVNVPLDVFVEEVKFFELGDAAFNKFREDEGYVKEEEKPLPANDLQKKVWLLFEHPESSQAARVVAITSVAVILLSIVIFCLETLPEFKHYKIFTTRDNMTRVVEDEVPSVTEPFFIIETLCIIWFSIELIVRFLSCPSKIAFIKDIMNSIDLMAIIPYFITLGTMFAEKETDHNKFIGEKQSQAMSLAILRVIRLVRVFRIFKLSRHSKGLQILGMTLRASLRELGLLMFFLFIGVILFSSAVYYAEADSDRSYFKSIPDAFWWAVVTMTTVGYGDMRPIGVWGKIVGSLCAIAGVLTIALPVPVIVSNFNYFYHRETDQEDLQSTNFNHVGSCPFLPSNVGQQRLRHASYSDLNIDKAELSDDEDEISERTEKNNPERDKSVDEIVEDENGLISSRHLSHYQTVNKQYQHNQRLTEEEEDDVLSPLHSDIKKQNTFDSSNPSETPTSRANSSRGKQCVSVKPMKSAMKKAPVSTSTPAPKLTRTSSLQDHTKADSLRKPVNRKASVPFARSPNMDTCVAVETDV</sequence>
<evidence type="ECO:0000256" key="12">
    <source>
        <dbReference type="ARBA" id="ARBA00023303"/>
    </source>
</evidence>
<feature type="compositionally biased region" description="Polar residues" evidence="13">
    <location>
        <begin position="606"/>
        <end position="622"/>
    </location>
</feature>
<dbReference type="InterPro" id="IPR000210">
    <property type="entry name" value="BTB/POZ_dom"/>
</dbReference>
<dbReference type="GO" id="GO:0008076">
    <property type="term" value="C:voltage-gated potassium channel complex"/>
    <property type="evidence" value="ECO:0007669"/>
    <property type="project" value="InterPro"/>
</dbReference>
<keyword evidence="6" id="KW-0851">Voltage-gated channel</keyword>
<dbReference type="EMBL" id="NCKU01001514">
    <property type="protein sequence ID" value="RWS11938.1"/>
    <property type="molecule type" value="Genomic_DNA"/>
</dbReference>
<dbReference type="FunFam" id="3.30.710.10:FF:000053">
    <property type="entry name" value="potassium voltage-gated channel subfamily A member 4"/>
    <property type="match status" value="1"/>
</dbReference>
<dbReference type="Gene3D" id="3.30.710.10">
    <property type="entry name" value="Potassium Channel Kv1.1, Chain A"/>
    <property type="match status" value="1"/>
</dbReference>
<evidence type="ECO:0000256" key="11">
    <source>
        <dbReference type="ARBA" id="ARBA00023180"/>
    </source>
</evidence>
<feature type="compositionally biased region" description="Polar residues" evidence="13">
    <location>
        <begin position="569"/>
        <end position="588"/>
    </location>
</feature>
<keyword evidence="8 14" id="KW-1133">Transmembrane helix</keyword>
<organism evidence="16 17">
    <name type="scientific">Dinothrombium tinctorium</name>
    <dbReference type="NCBI Taxonomy" id="1965070"/>
    <lineage>
        <taxon>Eukaryota</taxon>
        <taxon>Metazoa</taxon>
        <taxon>Ecdysozoa</taxon>
        <taxon>Arthropoda</taxon>
        <taxon>Chelicerata</taxon>
        <taxon>Arachnida</taxon>
        <taxon>Acari</taxon>
        <taxon>Acariformes</taxon>
        <taxon>Trombidiformes</taxon>
        <taxon>Prostigmata</taxon>
        <taxon>Anystina</taxon>
        <taxon>Parasitengona</taxon>
        <taxon>Trombidioidea</taxon>
        <taxon>Trombidiidae</taxon>
        <taxon>Dinothrombium</taxon>
    </lineage>
</organism>
<comment type="caution">
    <text evidence="16">The sequence shown here is derived from an EMBL/GenBank/DDBJ whole genome shotgun (WGS) entry which is preliminary data.</text>
</comment>
<feature type="region of interest" description="Disordered" evidence="13">
    <location>
        <begin position="26"/>
        <end position="47"/>
    </location>
</feature>
<evidence type="ECO:0000313" key="16">
    <source>
        <dbReference type="EMBL" id="RWS11938.1"/>
    </source>
</evidence>
<dbReference type="Proteomes" id="UP000285301">
    <property type="component" value="Unassembled WGS sequence"/>
</dbReference>
<dbReference type="FunFam" id="1.10.287.70:FF:000264">
    <property type="entry name" value="Potassium channel"/>
    <property type="match status" value="1"/>
</dbReference>
<evidence type="ECO:0000256" key="14">
    <source>
        <dbReference type="SAM" id="Phobius"/>
    </source>
</evidence>
<dbReference type="InterPro" id="IPR003968">
    <property type="entry name" value="K_chnl_volt-dep_Kv"/>
</dbReference>
<keyword evidence="3" id="KW-0633">Potassium transport</keyword>
<evidence type="ECO:0000256" key="7">
    <source>
        <dbReference type="ARBA" id="ARBA00022958"/>
    </source>
</evidence>
<feature type="domain" description="BTB" evidence="15">
    <location>
        <begin position="65"/>
        <end position="165"/>
    </location>
</feature>
<evidence type="ECO:0000256" key="13">
    <source>
        <dbReference type="SAM" id="MobiDB-lite"/>
    </source>
</evidence>
<dbReference type="PRINTS" id="PR01491">
    <property type="entry name" value="KVCHANNEL"/>
</dbReference>
<dbReference type="InterPro" id="IPR003972">
    <property type="entry name" value="K_chnl_volt-dep_Kv1"/>
</dbReference>
<dbReference type="PANTHER" id="PTHR11537">
    <property type="entry name" value="VOLTAGE-GATED POTASSIUM CHANNEL"/>
    <property type="match status" value="1"/>
</dbReference>
<dbReference type="GO" id="GO:0051260">
    <property type="term" value="P:protein homooligomerization"/>
    <property type="evidence" value="ECO:0007669"/>
    <property type="project" value="InterPro"/>
</dbReference>
<dbReference type="SMART" id="SM00225">
    <property type="entry name" value="BTB"/>
    <property type="match status" value="1"/>
</dbReference>
<evidence type="ECO:0000256" key="5">
    <source>
        <dbReference type="ARBA" id="ARBA00022826"/>
    </source>
</evidence>
<accession>A0A443R9J6</accession>
<dbReference type="Gene3D" id="1.10.287.70">
    <property type="match status" value="1"/>
</dbReference>
<keyword evidence="5" id="KW-0631">Potassium channel</keyword>
<dbReference type="GO" id="GO:0001508">
    <property type="term" value="P:action potential"/>
    <property type="evidence" value="ECO:0007669"/>
    <property type="project" value="TreeGrafter"/>
</dbReference>
<evidence type="ECO:0000256" key="10">
    <source>
        <dbReference type="ARBA" id="ARBA00023136"/>
    </source>
</evidence>
<dbReference type="PRINTS" id="PR01496">
    <property type="entry name" value="SHAKERCHANEL"/>
</dbReference>
<dbReference type="FunFam" id="1.20.120.350:FF:000028">
    <property type="entry name" value="Potassium voltage-gated channel subfamily a member"/>
    <property type="match status" value="1"/>
</dbReference>
<dbReference type="InterPro" id="IPR003131">
    <property type="entry name" value="T1-type_BTB"/>
</dbReference>
<keyword evidence="12" id="KW-0407">Ion channel</keyword>
<name>A0A443R9J6_9ACAR</name>
<dbReference type="PANTHER" id="PTHR11537:SF113">
    <property type="entry name" value="POTASSIUM VOLTAGE-GATED CHANNEL PROTEIN SHAKER"/>
    <property type="match status" value="1"/>
</dbReference>
<comment type="subcellular location">
    <subcellularLocation>
        <location evidence="1">Membrane</location>
        <topology evidence="1">Multi-pass membrane protein</topology>
    </subcellularLocation>
</comment>
<keyword evidence="2" id="KW-0813">Transport</keyword>
<evidence type="ECO:0000256" key="4">
    <source>
        <dbReference type="ARBA" id="ARBA00022692"/>
    </source>
</evidence>
<keyword evidence="17" id="KW-1185">Reference proteome</keyword>